<organism evidence="3">
    <name type="scientific">Archaeoglobus fulgidus</name>
    <dbReference type="NCBI Taxonomy" id="2234"/>
    <lineage>
        <taxon>Archaea</taxon>
        <taxon>Methanobacteriati</taxon>
        <taxon>Methanobacteriota</taxon>
        <taxon>Archaeoglobi</taxon>
        <taxon>Archaeoglobales</taxon>
        <taxon>Archaeoglobaceae</taxon>
        <taxon>Archaeoglobus</taxon>
    </lineage>
</organism>
<reference evidence="3" key="1">
    <citation type="journal article" date="2020" name="mSystems">
        <title>Genome- and Community-Level Interaction Insights into Carbon Utilization and Element Cycling Functions of Hydrothermarchaeota in Hydrothermal Sediment.</title>
        <authorList>
            <person name="Zhou Z."/>
            <person name="Liu Y."/>
            <person name="Xu W."/>
            <person name="Pan J."/>
            <person name="Luo Z.H."/>
            <person name="Li M."/>
        </authorList>
    </citation>
    <scope>NUCLEOTIDE SEQUENCE [LARGE SCALE GENOMIC DNA]</scope>
    <source>
        <strain evidence="3">SpSt-38</strain>
    </source>
</reference>
<evidence type="ECO:0000313" key="3">
    <source>
        <dbReference type="EMBL" id="HGF87390.1"/>
    </source>
</evidence>
<dbReference type="InterPro" id="IPR036250">
    <property type="entry name" value="AcylCo_DH-like_C"/>
</dbReference>
<gene>
    <name evidence="3" type="ORF">ENR21_02995</name>
</gene>
<evidence type="ECO:0000259" key="2">
    <source>
        <dbReference type="Pfam" id="PF00441"/>
    </source>
</evidence>
<feature type="domain" description="Acyl-CoA dehydrogenase/oxidase C-terminal" evidence="2">
    <location>
        <begin position="142"/>
        <end position="230"/>
    </location>
</feature>
<evidence type="ECO:0000256" key="1">
    <source>
        <dbReference type="ARBA" id="ARBA00022630"/>
    </source>
</evidence>
<dbReference type="AlphaFoldDB" id="A0A7C3ZER4"/>
<keyword evidence="1" id="KW-0285">Flavoprotein</keyword>
<protein>
    <submittedName>
        <fullName evidence="3">Acyl-CoA dehydrogenase</fullName>
    </submittedName>
</protein>
<dbReference type="InterPro" id="IPR009075">
    <property type="entry name" value="AcylCo_DH/oxidase_C"/>
</dbReference>
<dbReference type="Pfam" id="PF00441">
    <property type="entry name" value="Acyl-CoA_dh_1"/>
    <property type="match status" value="1"/>
</dbReference>
<dbReference type="SUPFAM" id="SSF47203">
    <property type="entry name" value="Acyl-CoA dehydrogenase C-terminal domain-like"/>
    <property type="match status" value="1"/>
</dbReference>
<dbReference type="EMBL" id="DSQD01000088">
    <property type="protein sequence ID" value="HGF87390.1"/>
    <property type="molecule type" value="Genomic_DNA"/>
</dbReference>
<sequence>MQYNEVREIVKATSEFAKKEYDRDLLKAWKKGFELGYFNLDILSPAEIAAVFEGVFSANPNFGVPMLYFTVSQHIFGEFGSLAFQQEKIVTDFTYERYIMADDTVLLFLAEERYYTPELTELRIKKIINNVVSDIRPLLNLLLAARCVGTAKCALKTVLNYLKELRRAGYEEFNYCHCFEKLGEISAEIEASKLMLYHAASLLESSASNELFVEIVLWKAACTAVIAVDESTLIQEGFYNYKEDFKIEIFRNITELKHRNPAGSSIYNLKISELFFPFTIRFYGHFPE</sequence>
<dbReference type="Gene3D" id="1.20.140.10">
    <property type="entry name" value="Butyryl-CoA Dehydrogenase, subunit A, domain 3"/>
    <property type="match status" value="1"/>
</dbReference>
<dbReference type="GO" id="GO:0016627">
    <property type="term" value="F:oxidoreductase activity, acting on the CH-CH group of donors"/>
    <property type="evidence" value="ECO:0007669"/>
    <property type="project" value="InterPro"/>
</dbReference>
<comment type="caution">
    <text evidence="3">The sequence shown here is derived from an EMBL/GenBank/DDBJ whole genome shotgun (WGS) entry which is preliminary data.</text>
</comment>
<proteinExistence type="predicted"/>
<name>A0A7C3ZER4_ARCFL</name>
<accession>A0A7C3ZER4</accession>